<dbReference type="EMBL" id="JAKKPZ010000006">
    <property type="protein sequence ID" value="KAI1720393.1"/>
    <property type="molecule type" value="Genomic_DNA"/>
</dbReference>
<evidence type="ECO:0000313" key="2">
    <source>
        <dbReference type="EMBL" id="KAI1720393.1"/>
    </source>
</evidence>
<keyword evidence="1" id="KW-0812">Transmembrane</keyword>
<comment type="caution">
    <text evidence="2">The sequence shown here is derived from an EMBL/GenBank/DDBJ whole genome shotgun (WGS) entry which is preliminary data.</text>
</comment>
<dbReference type="AlphaFoldDB" id="A0AAD4N6Q6"/>
<protein>
    <recommendedName>
        <fullName evidence="4">Coiled-coil domain-containing protein 167</fullName>
    </recommendedName>
</protein>
<keyword evidence="3" id="KW-1185">Reference proteome</keyword>
<keyword evidence="1" id="KW-1133">Transmembrane helix</keyword>
<evidence type="ECO:0008006" key="4">
    <source>
        <dbReference type="Google" id="ProtNLM"/>
    </source>
</evidence>
<evidence type="ECO:0000313" key="3">
    <source>
        <dbReference type="Proteomes" id="UP001201812"/>
    </source>
</evidence>
<evidence type="ECO:0000256" key="1">
    <source>
        <dbReference type="SAM" id="Phobius"/>
    </source>
</evidence>
<gene>
    <name evidence="2" type="ORF">DdX_05782</name>
</gene>
<feature type="transmembrane region" description="Helical" evidence="1">
    <location>
        <begin position="124"/>
        <end position="145"/>
    </location>
</feature>
<accession>A0AAD4N6Q6</accession>
<proteinExistence type="predicted"/>
<name>A0AAD4N6Q6_9BILA</name>
<dbReference type="Proteomes" id="UP001201812">
    <property type="component" value="Unassembled WGS sequence"/>
</dbReference>
<organism evidence="2 3">
    <name type="scientific">Ditylenchus destructor</name>
    <dbReference type="NCBI Taxonomy" id="166010"/>
    <lineage>
        <taxon>Eukaryota</taxon>
        <taxon>Metazoa</taxon>
        <taxon>Ecdysozoa</taxon>
        <taxon>Nematoda</taxon>
        <taxon>Chromadorea</taxon>
        <taxon>Rhabditida</taxon>
        <taxon>Tylenchina</taxon>
        <taxon>Tylenchomorpha</taxon>
        <taxon>Sphaerularioidea</taxon>
        <taxon>Anguinidae</taxon>
        <taxon>Anguininae</taxon>
        <taxon>Ditylenchus</taxon>
    </lineage>
</organism>
<sequence length="148" mass="16836">MKTLWRRITSKVETKMGQSASSAKKAAVIENAEKIQIDSSPLHCPTFECALCRTACFVFVGRVRNFLVENILSSIETYEPPENVPESDVIATQKITIQRLKQMKSTLEDANRDLSKTIAEQHHIIRMLAIIGGFISLAFLTYFIWFRI</sequence>
<reference evidence="2" key="1">
    <citation type="submission" date="2022-01" db="EMBL/GenBank/DDBJ databases">
        <title>Genome Sequence Resource for Two Populations of Ditylenchus destructor, the Migratory Endoparasitic Phytonematode.</title>
        <authorList>
            <person name="Zhang H."/>
            <person name="Lin R."/>
            <person name="Xie B."/>
        </authorList>
    </citation>
    <scope>NUCLEOTIDE SEQUENCE</scope>
    <source>
        <strain evidence="2">BazhouSP</strain>
    </source>
</reference>
<keyword evidence="1" id="KW-0472">Membrane</keyword>